<evidence type="ECO:0000256" key="2">
    <source>
        <dbReference type="ARBA" id="ARBA00012438"/>
    </source>
</evidence>
<keyword evidence="10" id="KW-1133">Transmembrane helix</keyword>
<evidence type="ECO:0000256" key="6">
    <source>
        <dbReference type="ARBA" id="ARBA00022777"/>
    </source>
</evidence>
<protein>
    <recommendedName>
        <fullName evidence="2">histidine kinase</fullName>
        <ecNumber evidence="2">2.7.13.3</ecNumber>
    </recommendedName>
</protein>
<evidence type="ECO:0000259" key="11">
    <source>
        <dbReference type="Pfam" id="PF02518"/>
    </source>
</evidence>
<feature type="domain" description="Histidine kinase/HSP90-like ATPase" evidence="11">
    <location>
        <begin position="339"/>
        <end position="424"/>
    </location>
</feature>
<dbReference type="SUPFAM" id="SSF55874">
    <property type="entry name" value="ATPase domain of HSP90 chaperone/DNA topoisomerase II/histidine kinase"/>
    <property type="match status" value="1"/>
</dbReference>
<dbReference type="Gene3D" id="3.30.565.10">
    <property type="entry name" value="Histidine kinase-like ATPase, C-terminal domain"/>
    <property type="match status" value="1"/>
</dbReference>
<feature type="transmembrane region" description="Helical" evidence="10">
    <location>
        <begin position="162"/>
        <end position="182"/>
    </location>
</feature>
<keyword evidence="10" id="KW-0472">Membrane</keyword>
<dbReference type="EC" id="2.7.13.3" evidence="2"/>
<keyword evidence="7" id="KW-0067">ATP-binding</keyword>
<dbReference type="PANTHER" id="PTHR24421">
    <property type="entry name" value="NITRATE/NITRITE SENSOR PROTEIN NARX-RELATED"/>
    <property type="match status" value="1"/>
</dbReference>
<gene>
    <name evidence="14" type="ORF">J4032_15585</name>
</gene>
<keyword evidence="15" id="KW-1185">Reference proteome</keyword>
<dbReference type="RefSeq" id="WP_242331370.1">
    <property type="nucleotide sequence ID" value="NZ_CP071872.1"/>
</dbReference>
<dbReference type="InterPro" id="IPR036890">
    <property type="entry name" value="HATPase_C_sf"/>
</dbReference>
<comment type="catalytic activity">
    <reaction evidence="1">
        <text>ATP + protein L-histidine = ADP + protein N-phospho-L-histidine.</text>
        <dbReference type="EC" id="2.7.13.3"/>
    </reaction>
</comment>
<evidence type="ECO:0000313" key="14">
    <source>
        <dbReference type="EMBL" id="UNM12752.1"/>
    </source>
</evidence>
<keyword evidence="3" id="KW-0597">Phosphoprotein</keyword>
<keyword evidence="8" id="KW-0902">Two-component regulatory system</keyword>
<evidence type="ECO:0000256" key="9">
    <source>
        <dbReference type="SAM" id="MobiDB-lite"/>
    </source>
</evidence>
<dbReference type="PANTHER" id="PTHR24421:SF10">
    <property type="entry name" value="NITRATE_NITRITE SENSOR PROTEIN NARQ"/>
    <property type="match status" value="1"/>
</dbReference>
<dbReference type="CDD" id="cd16917">
    <property type="entry name" value="HATPase_UhpB-NarQ-NarX-like"/>
    <property type="match status" value="1"/>
</dbReference>
<evidence type="ECO:0000256" key="3">
    <source>
        <dbReference type="ARBA" id="ARBA00022553"/>
    </source>
</evidence>
<evidence type="ECO:0000256" key="1">
    <source>
        <dbReference type="ARBA" id="ARBA00000085"/>
    </source>
</evidence>
<dbReference type="Pfam" id="PF02518">
    <property type="entry name" value="HATPase_c"/>
    <property type="match status" value="1"/>
</dbReference>
<keyword evidence="6" id="KW-0418">Kinase</keyword>
<evidence type="ECO:0000256" key="10">
    <source>
        <dbReference type="SAM" id="Phobius"/>
    </source>
</evidence>
<evidence type="ECO:0000259" key="12">
    <source>
        <dbReference type="Pfam" id="PF07730"/>
    </source>
</evidence>
<feature type="transmembrane region" description="Helical" evidence="10">
    <location>
        <begin position="110"/>
        <end position="130"/>
    </location>
</feature>
<organism evidence="14 15">
    <name type="scientific">Streptomyces formicae</name>
    <dbReference type="NCBI Taxonomy" id="1616117"/>
    <lineage>
        <taxon>Bacteria</taxon>
        <taxon>Bacillati</taxon>
        <taxon>Actinomycetota</taxon>
        <taxon>Actinomycetes</taxon>
        <taxon>Kitasatosporales</taxon>
        <taxon>Streptomycetaceae</taxon>
        <taxon>Streptomyces</taxon>
    </lineage>
</organism>
<name>A0ABY3WJH5_9ACTN</name>
<evidence type="ECO:0000313" key="15">
    <source>
        <dbReference type="Proteomes" id="UP000828924"/>
    </source>
</evidence>
<evidence type="ECO:0000256" key="8">
    <source>
        <dbReference type="ARBA" id="ARBA00023012"/>
    </source>
</evidence>
<evidence type="ECO:0000256" key="5">
    <source>
        <dbReference type="ARBA" id="ARBA00022741"/>
    </source>
</evidence>
<dbReference type="InterPro" id="IPR003594">
    <property type="entry name" value="HATPase_dom"/>
</dbReference>
<dbReference type="Proteomes" id="UP000828924">
    <property type="component" value="Chromosome"/>
</dbReference>
<dbReference type="InterPro" id="IPR011712">
    <property type="entry name" value="Sig_transdc_His_kin_sub3_dim/P"/>
</dbReference>
<feature type="transmembrane region" description="Helical" evidence="10">
    <location>
        <begin position="43"/>
        <end position="62"/>
    </location>
</feature>
<accession>A0ABY3WJH5</accession>
<dbReference type="Gene3D" id="1.20.5.1930">
    <property type="match status" value="1"/>
</dbReference>
<dbReference type="InterPro" id="IPR025828">
    <property type="entry name" value="Put_sensor_dom"/>
</dbReference>
<dbReference type="EMBL" id="CP071872">
    <property type="protein sequence ID" value="UNM12752.1"/>
    <property type="molecule type" value="Genomic_DNA"/>
</dbReference>
<keyword evidence="5" id="KW-0547">Nucleotide-binding</keyword>
<feature type="domain" description="Putative sensor" evidence="13">
    <location>
        <begin position="19"/>
        <end position="199"/>
    </location>
</feature>
<evidence type="ECO:0000256" key="4">
    <source>
        <dbReference type="ARBA" id="ARBA00022679"/>
    </source>
</evidence>
<sequence length="432" mass="44908">MPHLRTFLGAPREAAYTLLAPFPGFVCGVVLLALLAVSLVTSVTQVGLVLLVGVLAVARGTGALHRGLLRGLLGEDIAAPPAREKAPGLVGSLRAALTDSDGWRAAAFTIAYAPVGVVLFVVSVGMRLYGLAGLTYPLWWRAVEEDGRRGVGLAGDVRMDSWLAALLTAAAGLAVLAFAAWSTRGLLTLVVRPMARALLGRGRLDDRVHVLEETRALAVQDSAATLRRIERDLHDGAQSRLIAVAMALAGARDQLARAPGDAPELARGRELVDSALGNSRTAIAELRDLVRGIHPPALNDGLDVALETLATRAGLPVTTRVDLPVRPPEAIASIAYFCAAELVANAARHAGASRAEIEAYEQGGVLRLVVRDDGHGGARMRTGRGVGGTGLTGLAERVSTVDGRLLIDSPDGGPTTVTAELPLGQESPACAS</sequence>
<evidence type="ECO:0000259" key="13">
    <source>
        <dbReference type="Pfam" id="PF13796"/>
    </source>
</evidence>
<keyword evidence="10" id="KW-0812">Transmembrane</keyword>
<proteinExistence type="predicted"/>
<dbReference type="Pfam" id="PF07730">
    <property type="entry name" value="HisKA_3"/>
    <property type="match status" value="1"/>
</dbReference>
<dbReference type="Pfam" id="PF13796">
    <property type="entry name" value="Sensor"/>
    <property type="match status" value="1"/>
</dbReference>
<feature type="transmembrane region" description="Helical" evidence="10">
    <location>
        <begin position="14"/>
        <end position="37"/>
    </location>
</feature>
<evidence type="ECO:0000256" key="7">
    <source>
        <dbReference type="ARBA" id="ARBA00022840"/>
    </source>
</evidence>
<feature type="domain" description="Signal transduction histidine kinase subgroup 3 dimerisation and phosphoacceptor" evidence="12">
    <location>
        <begin position="227"/>
        <end position="298"/>
    </location>
</feature>
<feature type="region of interest" description="Disordered" evidence="9">
    <location>
        <begin position="408"/>
        <end position="432"/>
    </location>
</feature>
<keyword evidence="4" id="KW-0808">Transferase</keyword>
<dbReference type="InterPro" id="IPR050482">
    <property type="entry name" value="Sensor_HK_TwoCompSys"/>
</dbReference>
<reference evidence="14 15" key="1">
    <citation type="submission" date="2021-03" db="EMBL/GenBank/DDBJ databases">
        <title>Complete genome of Streptomyces formicae strain 1H-GS9 (DSM 100524).</title>
        <authorList>
            <person name="Atanasov K.E."/>
            <person name="Altabella T."/>
            <person name="Ferrer A."/>
        </authorList>
    </citation>
    <scope>NUCLEOTIDE SEQUENCE [LARGE SCALE GENOMIC DNA]</scope>
    <source>
        <strain evidence="14 15">1H-GS9</strain>
    </source>
</reference>